<accession>A0A451G480</accession>
<dbReference type="Gene3D" id="1.10.10.10">
    <property type="entry name" value="Winged helix-like DNA-binding domain superfamily/Winged helix DNA-binding domain"/>
    <property type="match status" value="1"/>
</dbReference>
<keyword evidence="4 6" id="KW-0238">DNA-binding</keyword>
<dbReference type="GO" id="GO:0006352">
    <property type="term" value="P:DNA-templated transcription initiation"/>
    <property type="evidence" value="ECO:0007669"/>
    <property type="project" value="InterPro"/>
</dbReference>
<keyword evidence="5 6" id="KW-0804">Transcription</keyword>
<dbReference type="PANTHER" id="PTHR43133">
    <property type="entry name" value="RNA POLYMERASE ECF-TYPE SIGMA FACTO"/>
    <property type="match status" value="1"/>
</dbReference>
<dbReference type="InterPro" id="IPR039425">
    <property type="entry name" value="RNA_pol_sigma-70-like"/>
</dbReference>
<dbReference type="RefSeq" id="WP_128384114.1">
    <property type="nucleotide sequence ID" value="NZ_CP035033.1"/>
</dbReference>
<dbReference type="InterPro" id="IPR013324">
    <property type="entry name" value="RNA_pol_sigma_r3/r4-like"/>
</dbReference>
<dbReference type="SUPFAM" id="SSF88659">
    <property type="entry name" value="Sigma3 and sigma4 domains of RNA polymerase sigma factors"/>
    <property type="match status" value="1"/>
</dbReference>
<protein>
    <recommendedName>
        <fullName evidence="6">RNA polymerase sigma factor</fullName>
    </recommendedName>
</protein>
<evidence type="ECO:0000256" key="4">
    <source>
        <dbReference type="ARBA" id="ARBA00023125"/>
    </source>
</evidence>
<evidence type="ECO:0000256" key="5">
    <source>
        <dbReference type="ARBA" id="ARBA00023163"/>
    </source>
</evidence>
<evidence type="ECO:0000313" key="10">
    <source>
        <dbReference type="Proteomes" id="UP000285478"/>
    </source>
</evidence>
<dbReference type="KEGG" id="htr:EPV75_00550"/>
<proteinExistence type="inferred from homology"/>
<feature type="domain" description="RNA polymerase sigma factor 70 region 4 type 2" evidence="8">
    <location>
        <begin position="110"/>
        <end position="162"/>
    </location>
</feature>
<dbReference type="GO" id="GO:0003677">
    <property type="term" value="F:DNA binding"/>
    <property type="evidence" value="ECO:0007669"/>
    <property type="project" value="UniProtKB-KW"/>
</dbReference>
<organism evidence="9 10">
    <name type="scientific">Hydrogenovibrio thermophilus</name>
    <dbReference type="NCBI Taxonomy" id="265883"/>
    <lineage>
        <taxon>Bacteria</taxon>
        <taxon>Pseudomonadati</taxon>
        <taxon>Pseudomonadota</taxon>
        <taxon>Gammaproteobacteria</taxon>
        <taxon>Thiotrichales</taxon>
        <taxon>Piscirickettsiaceae</taxon>
        <taxon>Hydrogenovibrio</taxon>
    </lineage>
</organism>
<evidence type="ECO:0000256" key="6">
    <source>
        <dbReference type="RuleBase" id="RU000716"/>
    </source>
</evidence>
<evidence type="ECO:0000256" key="1">
    <source>
        <dbReference type="ARBA" id="ARBA00010641"/>
    </source>
</evidence>
<comment type="similarity">
    <text evidence="1 6">Belongs to the sigma-70 factor family. ECF subfamily.</text>
</comment>
<evidence type="ECO:0000259" key="8">
    <source>
        <dbReference type="Pfam" id="PF08281"/>
    </source>
</evidence>
<dbReference type="Pfam" id="PF08281">
    <property type="entry name" value="Sigma70_r4_2"/>
    <property type="match status" value="1"/>
</dbReference>
<dbReference type="EMBL" id="CP035033">
    <property type="protein sequence ID" value="QAB14268.1"/>
    <property type="molecule type" value="Genomic_DNA"/>
</dbReference>
<dbReference type="InterPro" id="IPR036388">
    <property type="entry name" value="WH-like_DNA-bd_sf"/>
</dbReference>
<keyword evidence="3 6" id="KW-0731">Sigma factor</keyword>
<gene>
    <name evidence="9" type="ORF">EPV75_00550</name>
</gene>
<dbReference type="Gene3D" id="1.10.1740.10">
    <property type="match status" value="1"/>
</dbReference>
<evidence type="ECO:0000313" key="9">
    <source>
        <dbReference type="EMBL" id="QAB14268.1"/>
    </source>
</evidence>
<keyword evidence="10" id="KW-1185">Reference proteome</keyword>
<dbReference type="Proteomes" id="UP000285478">
    <property type="component" value="Chromosome"/>
</dbReference>
<evidence type="ECO:0000259" key="7">
    <source>
        <dbReference type="Pfam" id="PF04542"/>
    </source>
</evidence>
<keyword evidence="2 6" id="KW-0805">Transcription regulation</keyword>
<reference evidence="9 10" key="1">
    <citation type="journal article" date="2018" name="Environ. Microbiol.">
        <title>Genomes of ubiquitous marine and hypersaline Hydrogenovibrio, Thiomicrorhabdus and Thiomicrospira spp. encode a diversity of mechanisms to sustain chemolithoautotrophy in heterogeneous environments.</title>
        <authorList>
            <person name="Scott K.M."/>
            <person name="Williams J."/>
            <person name="Porter C.M.B."/>
            <person name="Russel S."/>
            <person name="Harmer T.L."/>
            <person name="Paul J.H."/>
            <person name="Antonen K.M."/>
            <person name="Bridges M.K."/>
            <person name="Camper G.J."/>
            <person name="Campla C.K."/>
            <person name="Casella L.G."/>
            <person name="Chase E."/>
            <person name="Conrad J.W."/>
            <person name="Cruz M.C."/>
            <person name="Dunlap D.S."/>
            <person name="Duran L."/>
            <person name="Fahsbender E.M."/>
            <person name="Goldsmith D.B."/>
            <person name="Keeley R.F."/>
            <person name="Kondoff M.R."/>
            <person name="Kussy B.I."/>
            <person name="Lane M.K."/>
            <person name="Lawler S."/>
            <person name="Leigh B.A."/>
            <person name="Lewis C."/>
            <person name="Lostal L.M."/>
            <person name="Marking D."/>
            <person name="Mancera P.A."/>
            <person name="McClenthan E.C."/>
            <person name="McIntyre E.A."/>
            <person name="Mine J.A."/>
            <person name="Modi S."/>
            <person name="Moore B.D."/>
            <person name="Morgan W.A."/>
            <person name="Nelson K.M."/>
            <person name="Nguyen K.N."/>
            <person name="Ogburn N."/>
            <person name="Parrino D.G."/>
            <person name="Pedapudi A.D."/>
            <person name="Pelham R.P."/>
            <person name="Preece A.M."/>
            <person name="Rampersad E.A."/>
            <person name="Richardson J.C."/>
            <person name="Rodgers C.M."/>
            <person name="Schaffer B.L."/>
            <person name="Sheridan N.E."/>
            <person name="Solone M.R."/>
            <person name="Staley Z.R."/>
            <person name="Tabuchi M."/>
            <person name="Waide R.J."/>
            <person name="Wanjugi P.W."/>
            <person name="Young S."/>
            <person name="Clum A."/>
            <person name="Daum C."/>
            <person name="Huntemann M."/>
            <person name="Ivanova N."/>
            <person name="Kyrpides N."/>
            <person name="Mikhailova N."/>
            <person name="Palaniappan K."/>
            <person name="Pillay M."/>
            <person name="Reddy T.B.K."/>
            <person name="Shapiro N."/>
            <person name="Stamatis D."/>
            <person name="Varghese N."/>
            <person name="Woyke T."/>
            <person name="Boden R."/>
            <person name="Freyermuth S.K."/>
            <person name="Kerfeld C.A."/>
        </authorList>
    </citation>
    <scope>NUCLEOTIDE SEQUENCE [LARGE SCALE GENOMIC DNA]</scope>
    <source>
        <strain evidence="9 10">JR-2</strain>
    </source>
</reference>
<dbReference type="NCBIfam" id="TIGR02937">
    <property type="entry name" value="sigma70-ECF"/>
    <property type="match status" value="1"/>
</dbReference>
<dbReference type="GO" id="GO:0016987">
    <property type="term" value="F:sigma factor activity"/>
    <property type="evidence" value="ECO:0007669"/>
    <property type="project" value="UniProtKB-KW"/>
</dbReference>
<dbReference type="AlphaFoldDB" id="A0A451G480"/>
<dbReference type="InterPro" id="IPR013249">
    <property type="entry name" value="RNA_pol_sigma70_r4_t2"/>
</dbReference>
<evidence type="ECO:0000256" key="2">
    <source>
        <dbReference type="ARBA" id="ARBA00023015"/>
    </source>
</evidence>
<dbReference type="SUPFAM" id="SSF88946">
    <property type="entry name" value="Sigma2 domain of RNA polymerase sigma factors"/>
    <property type="match status" value="1"/>
</dbReference>
<dbReference type="InterPro" id="IPR000838">
    <property type="entry name" value="RNA_pol_sigma70_ECF_CS"/>
</dbReference>
<feature type="domain" description="RNA polymerase sigma-70 region 2" evidence="7">
    <location>
        <begin position="13"/>
        <end position="78"/>
    </location>
</feature>
<dbReference type="InterPro" id="IPR007627">
    <property type="entry name" value="RNA_pol_sigma70_r2"/>
</dbReference>
<dbReference type="PANTHER" id="PTHR43133:SF63">
    <property type="entry name" value="RNA POLYMERASE SIGMA FACTOR FECI-RELATED"/>
    <property type="match status" value="1"/>
</dbReference>
<evidence type="ECO:0000256" key="3">
    <source>
        <dbReference type="ARBA" id="ARBA00023082"/>
    </source>
</evidence>
<dbReference type="PROSITE" id="PS01063">
    <property type="entry name" value="SIGMA70_ECF"/>
    <property type="match status" value="1"/>
</dbReference>
<dbReference type="InterPro" id="IPR014284">
    <property type="entry name" value="RNA_pol_sigma-70_dom"/>
</dbReference>
<dbReference type="Pfam" id="PF04542">
    <property type="entry name" value="Sigma70_r2"/>
    <property type="match status" value="1"/>
</dbReference>
<dbReference type="InterPro" id="IPR013325">
    <property type="entry name" value="RNA_pol_sigma_r2"/>
</dbReference>
<sequence length="173" mass="19784">MSEELNRIPVITLYTEHQSWLQGWICHRAGCPHTAEDLTQDTFVRILRKSGQCLKCKEPRAYLTAIAKGLLIDKWRREEIEKAYLDAISAMPEPTAPSSEHLNEIIETLLKIDQALSSLAEKPRRAFMMAQFDGLKYREIAVKLDVSERMVKKYMAQAMMACILAADEEKAVE</sequence>
<name>A0A451G480_9GAMM</name>